<sequence>MDTASRIPTGTHKVASVGALPKDKKEEGTSRLPARRTSLPSEEYEGTQPGEKCGGVGSLPGHLSESSVALLPDEREAQAKESAEPSAHATTASTSEHPRKVEPKAAAAHPVKSGEQARVGPTSVSSEGNRNPNVPKRKTSLKDKVTDGMKAAMGKLMRDEETFTDERTHRGH</sequence>
<evidence type="ECO:0000313" key="3">
    <source>
        <dbReference type="Proteomes" id="UP000663841"/>
    </source>
</evidence>
<reference evidence="2" key="1">
    <citation type="submission" date="2021-01" db="EMBL/GenBank/DDBJ databases">
        <authorList>
            <person name="Kaushik A."/>
        </authorList>
    </citation>
    <scope>NUCLEOTIDE SEQUENCE</scope>
    <source>
        <strain evidence="2">AG3-T5</strain>
    </source>
</reference>
<evidence type="ECO:0000256" key="1">
    <source>
        <dbReference type="SAM" id="MobiDB-lite"/>
    </source>
</evidence>
<comment type="caution">
    <text evidence="2">The sequence shown here is derived from an EMBL/GenBank/DDBJ whole genome shotgun (WGS) entry which is preliminary data.</text>
</comment>
<protein>
    <submittedName>
        <fullName evidence="2">Uncharacterized protein</fullName>
    </submittedName>
</protein>
<dbReference type="Proteomes" id="UP000663841">
    <property type="component" value="Unassembled WGS sequence"/>
</dbReference>
<dbReference type="AlphaFoldDB" id="A0A8H2XEQ2"/>
<accession>A0A8H2XEQ2</accession>
<dbReference type="EMBL" id="CAJMWW010000078">
    <property type="protein sequence ID" value="CAE6424377.1"/>
    <property type="molecule type" value="Genomic_DNA"/>
</dbReference>
<proteinExistence type="predicted"/>
<feature type="region of interest" description="Disordered" evidence="1">
    <location>
        <begin position="1"/>
        <end position="147"/>
    </location>
</feature>
<feature type="compositionally biased region" description="Basic and acidic residues" evidence="1">
    <location>
        <begin position="72"/>
        <end position="83"/>
    </location>
</feature>
<evidence type="ECO:0000313" key="2">
    <source>
        <dbReference type="EMBL" id="CAE6424377.1"/>
    </source>
</evidence>
<organism evidence="2 3">
    <name type="scientific">Rhizoctonia solani</name>
    <dbReference type="NCBI Taxonomy" id="456999"/>
    <lineage>
        <taxon>Eukaryota</taxon>
        <taxon>Fungi</taxon>
        <taxon>Dikarya</taxon>
        <taxon>Basidiomycota</taxon>
        <taxon>Agaricomycotina</taxon>
        <taxon>Agaricomycetes</taxon>
        <taxon>Cantharellales</taxon>
        <taxon>Ceratobasidiaceae</taxon>
        <taxon>Rhizoctonia</taxon>
    </lineage>
</organism>
<feature type="compositionally biased region" description="Polar residues" evidence="1">
    <location>
        <begin position="122"/>
        <end position="132"/>
    </location>
</feature>
<gene>
    <name evidence="2" type="ORF">RDB_LOCUS51254</name>
</gene>
<name>A0A8H2XEQ2_9AGAM</name>